<keyword evidence="5" id="KW-1185">Reference proteome</keyword>
<gene>
    <name evidence="4" type="ORF">LSH36_241g03033</name>
</gene>
<sequence>MDNLVFWFSIVCMATVGINVQGSTSKRALLKMTSNPPGVTTFGRNDQTPIDNYESSYSIYLTHRMPSSGILYQVEPFFVTTDPIYIQLWFSEEEYSHKFKLIFQMKASSDKVNTTKIIYLSDNGYCPLVNENVMLGIWSPSSRLPIAFYSDFSSSWPEFYWGMYQSSRPPTLSTELEFIQTTYPYSSGIKCFLFKENGGTKRRKRTPTAQCPTHLMPDYPISEPPSLEPVTSSSSTPEPSTQPEIQTTKLQQPTTSSDMEPDHYASGATVLSKKVIYIIVGVVAFLILLIVIIIVCCVVKRRNSSSNLSTNVTSDLSPAGNQQQQQQQGKHQQENLRKQPSNNYEEITHQQRINPGIESNQTQYEHPGPRRQDRPPQYTSLSMPQPGGVYEEIPDNNKAYNRDHGHAKNRPNTPKSDGYYLKPVDERGNQ</sequence>
<name>A0AAD9JMG5_9ANNE</name>
<keyword evidence="2" id="KW-0472">Membrane</keyword>
<keyword evidence="2" id="KW-0812">Transmembrane</keyword>
<evidence type="ECO:0000313" key="4">
    <source>
        <dbReference type="EMBL" id="KAK2155402.1"/>
    </source>
</evidence>
<evidence type="ECO:0000256" key="3">
    <source>
        <dbReference type="SAM" id="SignalP"/>
    </source>
</evidence>
<dbReference type="Proteomes" id="UP001208570">
    <property type="component" value="Unassembled WGS sequence"/>
</dbReference>
<keyword evidence="2" id="KW-1133">Transmembrane helix</keyword>
<feature type="region of interest" description="Disordered" evidence="1">
    <location>
        <begin position="201"/>
        <end position="262"/>
    </location>
</feature>
<comment type="caution">
    <text evidence="4">The sequence shown here is derived from an EMBL/GenBank/DDBJ whole genome shotgun (WGS) entry which is preliminary data.</text>
</comment>
<evidence type="ECO:0000313" key="5">
    <source>
        <dbReference type="Proteomes" id="UP001208570"/>
    </source>
</evidence>
<feature type="compositionally biased region" description="Low complexity" evidence="1">
    <location>
        <begin position="307"/>
        <end position="330"/>
    </location>
</feature>
<reference evidence="4" key="1">
    <citation type="journal article" date="2023" name="Mol. Biol. Evol.">
        <title>Third-Generation Sequencing Reveals the Adaptive Role of the Epigenome in Three Deep-Sea Polychaetes.</title>
        <authorList>
            <person name="Perez M."/>
            <person name="Aroh O."/>
            <person name="Sun Y."/>
            <person name="Lan Y."/>
            <person name="Juniper S.K."/>
            <person name="Young C.R."/>
            <person name="Angers B."/>
            <person name="Qian P.Y."/>
        </authorList>
    </citation>
    <scope>NUCLEOTIDE SEQUENCE</scope>
    <source>
        <strain evidence="4">P08H-3</strain>
    </source>
</reference>
<feature type="region of interest" description="Disordered" evidence="1">
    <location>
        <begin position="307"/>
        <end position="337"/>
    </location>
</feature>
<feature type="compositionally biased region" description="Polar residues" evidence="1">
    <location>
        <begin position="245"/>
        <end position="258"/>
    </location>
</feature>
<protein>
    <submittedName>
        <fullName evidence="4">Uncharacterized protein</fullName>
    </submittedName>
</protein>
<accession>A0AAD9JMG5</accession>
<feature type="compositionally biased region" description="Low complexity" evidence="1">
    <location>
        <begin position="228"/>
        <end position="244"/>
    </location>
</feature>
<dbReference type="AlphaFoldDB" id="A0AAD9JMG5"/>
<evidence type="ECO:0000256" key="1">
    <source>
        <dbReference type="SAM" id="MobiDB-lite"/>
    </source>
</evidence>
<feature type="compositionally biased region" description="Polar residues" evidence="1">
    <location>
        <begin position="350"/>
        <end position="364"/>
    </location>
</feature>
<dbReference type="EMBL" id="JAODUP010000241">
    <property type="protein sequence ID" value="KAK2155402.1"/>
    <property type="molecule type" value="Genomic_DNA"/>
</dbReference>
<proteinExistence type="predicted"/>
<feature type="region of interest" description="Disordered" evidence="1">
    <location>
        <begin position="350"/>
        <end position="430"/>
    </location>
</feature>
<feature type="signal peptide" evidence="3">
    <location>
        <begin position="1"/>
        <end position="17"/>
    </location>
</feature>
<keyword evidence="3" id="KW-0732">Signal</keyword>
<evidence type="ECO:0000256" key="2">
    <source>
        <dbReference type="SAM" id="Phobius"/>
    </source>
</evidence>
<feature type="chain" id="PRO_5041955534" evidence="3">
    <location>
        <begin position="18"/>
        <end position="430"/>
    </location>
</feature>
<organism evidence="4 5">
    <name type="scientific">Paralvinella palmiformis</name>
    <dbReference type="NCBI Taxonomy" id="53620"/>
    <lineage>
        <taxon>Eukaryota</taxon>
        <taxon>Metazoa</taxon>
        <taxon>Spiralia</taxon>
        <taxon>Lophotrochozoa</taxon>
        <taxon>Annelida</taxon>
        <taxon>Polychaeta</taxon>
        <taxon>Sedentaria</taxon>
        <taxon>Canalipalpata</taxon>
        <taxon>Terebellida</taxon>
        <taxon>Terebelliformia</taxon>
        <taxon>Alvinellidae</taxon>
        <taxon>Paralvinella</taxon>
    </lineage>
</organism>
<feature type="transmembrane region" description="Helical" evidence="2">
    <location>
        <begin position="275"/>
        <end position="299"/>
    </location>
</feature>